<sequence length="240" mass="27757">MKEAYYFSHDSNARHDPKITAMRSVYGSEGYGWYWMLIEMMRESENYKLDLQAKYARNAYAVQLQCDCNAFASFLHDCIEEFGLFASDGTSFWSESLLRRMREREEKSQKARESANARWQKDRKNANASNNHANAAKSDALKEIKGKERKENINNTSFDDFWAAYGKKNDRKKCEEVWAKIPDKDKPLILAAIPSYVQNTPDPQYRKNPLTYLRGKCWLDEGPTPVSLPPTTSAPRITVL</sequence>
<name>A0A840TPV7_9BACT</name>
<feature type="compositionally biased region" description="Low complexity" evidence="1">
    <location>
        <begin position="126"/>
        <end position="136"/>
    </location>
</feature>
<feature type="domain" description="Lin1244/Lin1753-like N-terminal" evidence="2">
    <location>
        <begin position="6"/>
        <end position="96"/>
    </location>
</feature>
<evidence type="ECO:0000259" key="2">
    <source>
        <dbReference type="Pfam" id="PF14297"/>
    </source>
</evidence>
<evidence type="ECO:0000256" key="1">
    <source>
        <dbReference type="SAM" id="MobiDB-lite"/>
    </source>
</evidence>
<protein>
    <recommendedName>
        <fullName evidence="2">Lin1244/Lin1753-like N-terminal domain-containing protein</fullName>
    </recommendedName>
</protein>
<dbReference type="RefSeq" id="WP_184173110.1">
    <property type="nucleotide sequence ID" value="NZ_JACHGF010000002.1"/>
</dbReference>
<gene>
    <name evidence="3" type="ORF">HNQ92_001718</name>
</gene>
<evidence type="ECO:0000313" key="3">
    <source>
        <dbReference type="EMBL" id="MBB5283592.1"/>
    </source>
</evidence>
<comment type="caution">
    <text evidence="3">The sequence shown here is derived from an EMBL/GenBank/DDBJ whole genome shotgun (WGS) entry which is preliminary data.</text>
</comment>
<dbReference type="Proteomes" id="UP000557307">
    <property type="component" value="Unassembled WGS sequence"/>
</dbReference>
<dbReference type="AlphaFoldDB" id="A0A840TPV7"/>
<feature type="region of interest" description="Disordered" evidence="1">
    <location>
        <begin position="104"/>
        <end position="147"/>
    </location>
</feature>
<dbReference type="InterPro" id="IPR025400">
    <property type="entry name" value="Lin1244/Lin1753-like_N"/>
</dbReference>
<reference evidence="3 4" key="1">
    <citation type="submission" date="2020-08" db="EMBL/GenBank/DDBJ databases">
        <title>Genomic Encyclopedia of Type Strains, Phase IV (KMG-IV): sequencing the most valuable type-strain genomes for metagenomic binning, comparative biology and taxonomic classification.</title>
        <authorList>
            <person name="Goeker M."/>
        </authorList>
    </citation>
    <scope>NUCLEOTIDE SEQUENCE [LARGE SCALE GENOMIC DNA]</scope>
    <source>
        <strain evidence="3 4">DSM 105074</strain>
    </source>
</reference>
<organism evidence="3 4">
    <name type="scientific">Rhabdobacter roseus</name>
    <dbReference type="NCBI Taxonomy" id="1655419"/>
    <lineage>
        <taxon>Bacteria</taxon>
        <taxon>Pseudomonadati</taxon>
        <taxon>Bacteroidota</taxon>
        <taxon>Cytophagia</taxon>
        <taxon>Cytophagales</taxon>
        <taxon>Cytophagaceae</taxon>
        <taxon>Rhabdobacter</taxon>
    </lineage>
</organism>
<feature type="compositionally biased region" description="Basic and acidic residues" evidence="1">
    <location>
        <begin position="104"/>
        <end position="125"/>
    </location>
</feature>
<dbReference type="EMBL" id="JACHGF010000002">
    <property type="protein sequence ID" value="MBB5283592.1"/>
    <property type="molecule type" value="Genomic_DNA"/>
</dbReference>
<keyword evidence="4" id="KW-1185">Reference proteome</keyword>
<proteinExistence type="predicted"/>
<dbReference type="Pfam" id="PF14297">
    <property type="entry name" value="Lin1244_N"/>
    <property type="match status" value="1"/>
</dbReference>
<accession>A0A840TPV7</accession>
<evidence type="ECO:0000313" key="4">
    <source>
        <dbReference type="Proteomes" id="UP000557307"/>
    </source>
</evidence>